<dbReference type="Proteomes" id="UP001374535">
    <property type="component" value="Chromosome 3"/>
</dbReference>
<protein>
    <submittedName>
        <fullName evidence="2">Uncharacterized protein</fullName>
    </submittedName>
</protein>
<evidence type="ECO:0000313" key="2">
    <source>
        <dbReference type="EMBL" id="WVZ16174.1"/>
    </source>
</evidence>
<keyword evidence="3" id="KW-1185">Reference proteome</keyword>
<sequence length="159" mass="18065">MANNVVRKTSLGIPILPKIPRRAPRQKDFGFETIVNETLCSVPKEEEETVVNEKLASQPKKKQVQEETVVNEKLASQPKKKQVHKETVVNEKPASKSISFAVIWLWTTVIGVLKVRFQGGVSPKKTFNVNEKVKPLPERVQKLDRKGRFHLKCTLFHTG</sequence>
<organism evidence="2 3">
    <name type="scientific">Vigna mungo</name>
    <name type="common">Black gram</name>
    <name type="synonym">Phaseolus mungo</name>
    <dbReference type="NCBI Taxonomy" id="3915"/>
    <lineage>
        <taxon>Eukaryota</taxon>
        <taxon>Viridiplantae</taxon>
        <taxon>Streptophyta</taxon>
        <taxon>Embryophyta</taxon>
        <taxon>Tracheophyta</taxon>
        <taxon>Spermatophyta</taxon>
        <taxon>Magnoliopsida</taxon>
        <taxon>eudicotyledons</taxon>
        <taxon>Gunneridae</taxon>
        <taxon>Pentapetalae</taxon>
        <taxon>rosids</taxon>
        <taxon>fabids</taxon>
        <taxon>Fabales</taxon>
        <taxon>Fabaceae</taxon>
        <taxon>Papilionoideae</taxon>
        <taxon>50 kb inversion clade</taxon>
        <taxon>NPAAA clade</taxon>
        <taxon>indigoferoid/millettioid clade</taxon>
        <taxon>Phaseoleae</taxon>
        <taxon>Vigna</taxon>
    </lineage>
</organism>
<dbReference type="EMBL" id="CP144698">
    <property type="protein sequence ID" value="WVZ16174.1"/>
    <property type="molecule type" value="Genomic_DNA"/>
</dbReference>
<reference evidence="2 3" key="1">
    <citation type="journal article" date="2023" name="Life. Sci Alliance">
        <title>Evolutionary insights into 3D genome organization and epigenetic landscape of Vigna mungo.</title>
        <authorList>
            <person name="Junaid A."/>
            <person name="Singh B."/>
            <person name="Bhatia S."/>
        </authorList>
    </citation>
    <scope>NUCLEOTIDE SEQUENCE [LARGE SCALE GENOMIC DNA]</scope>
    <source>
        <strain evidence="2">Urdbean</strain>
    </source>
</reference>
<dbReference type="AlphaFoldDB" id="A0AAQ3S572"/>
<gene>
    <name evidence="2" type="ORF">V8G54_009156</name>
</gene>
<proteinExistence type="predicted"/>
<evidence type="ECO:0000313" key="3">
    <source>
        <dbReference type="Proteomes" id="UP001374535"/>
    </source>
</evidence>
<feature type="region of interest" description="Disordered" evidence="1">
    <location>
        <begin position="67"/>
        <end position="88"/>
    </location>
</feature>
<name>A0AAQ3S572_VIGMU</name>
<accession>A0AAQ3S572</accession>
<evidence type="ECO:0000256" key="1">
    <source>
        <dbReference type="SAM" id="MobiDB-lite"/>
    </source>
</evidence>